<accession>A0A2Z5FYI9</accession>
<keyword evidence="2" id="KW-1185">Reference proteome</keyword>
<protein>
    <submittedName>
        <fullName evidence="1">Uncharacterized protein</fullName>
    </submittedName>
</protein>
<name>A0A2Z5FYI9_9BACT</name>
<gene>
    <name evidence="1" type="ORF">ACPOL_2623</name>
</gene>
<sequence length="42" mass="4331">MRNGSENEFVTRSLSKEVPAPGLGLFDEAKVASALPAGASPE</sequence>
<evidence type="ECO:0000313" key="2">
    <source>
        <dbReference type="Proteomes" id="UP000253606"/>
    </source>
</evidence>
<evidence type="ECO:0000313" key="1">
    <source>
        <dbReference type="EMBL" id="AXC11939.1"/>
    </source>
</evidence>
<dbReference type="AlphaFoldDB" id="A0A2Z5FYI9"/>
<dbReference type="KEGG" id="abas:ACPOL_2623"/>
<dbReference type="Proteomes" id="UP000253606">
    <property type="component" value="Chromosome"/>
</dbReference>
<reference evidence="1 2" key="1">
    <citation type="journal article" date="2018" name="Front. Microbiol.">
        <title>Hydrolytic Capabilities as a Key to Environmental Success: Chitinolytic and Cellulolytic Acidobacteria From Acidic Sub-arctic Soils and Boreal Peatlands.</title>
        <authorList>
            <person name="Belova S.E."/>
            <person name="Ravin N.V."/>
            <person name="Pankratov T.A."/>
            <person name="Rakitin A.L."/>
            <person name="Ivanova A.A."/>
            <person name="Beletsky A.V."/>
            <person name="Mardanov A.V."/>
            <person name="Sinninghe Damste J.S."/>
            <person name="Dedysh S.N."/>
        </authorList>
    </citation>
    <scope>NUCLEOTIDE SEQUENCE [LARGE SCALE GENOMIC DNA]</scope>
    <source>
        <strain evidence="1 2">SBC82</strain>
    </source>
</reference>
<proteinExistence type="predicted"/>
<dbReference type="EMBL" id="CP030840">
    <property type="protein sequence ID" value="AXC11939.1"/>
    <property type="molecule type" value="Genomic_DNA"/>
</dbReference>
<organism evidence="1 2">
    <name type="scientific">Acidisarcina polymorpha</name>
    <dbReference type="NCBI Taxonomy" id="2211140"/>
    <lineage>
        <taxon>Bacteria</taxon>
        <taxon>Pseudomonadati</taxon>
        <taxon>Acidobacteriota</taxon>
        <taxon>Terriglobia</taxon>
        <taxon>Terriglobales</taxon>
        <taxon>Acidobacteriaceae</taxon>
        <taxon>Acidisarcina</taxon>
    </lineage>
</organism>